<evidence type="ECO:0000256" key="3">
    <source>
        <dbReference type="ARBA" id="ARBA00022989"/>
    </source>
</evidence>
<dbReference type="InterPro" id="IPR018819">
    <property type="entry name" value="Nur1/Mug154"/>
</dbReference>
<evidence type="ECO:0000256" key="4">
    <source>
        <dbReference type="ARBA" id="ARBA00023136"/>
    </source>
</evidence>
<dbReference type="EMBL" id="JANBTW010000019">
    <property type="protein sequence ID" value="KAJ2678617.1"/>
    <property type="molecule type" value="Genomic_DNA"/>
</dbReference>
<reference evidence="7" key="1">
    <citation type="submission" date="2022-07" db="EMBL/GenBank/DDBJ databases">
        <title>Phylogenomic reconstructions and comparative analyses of Kickxellomycotina fungi.</title>
        <authorList>
            <person name="Reynolds N.K."/>
            <person name="Stajich J.E."/>
            <person name="Barry K."/>
            <person name="Grigoriev I.V."/>
            <person name="Crous P."/>
            <person name="Smith M.E."/>
        </authorList>
    </citation>
    <scope>NUCLEOTIDE SEQUENCE</scope>
    <source>
        <strain evidence="7">NRRL 3115</strain>
    </source>
</reference>
<dbReference type="GO" id="GO:0043007">
    <property type="term" value="P:maintenance of rDNA"/>
    <property type="evidence" value="ECO:0007669"/>
    <property type="project" value="TreeGrafter"/>
</dbReference>
<dbReference type="GO" id="GO:0007096">
    <property type="term" value="P:regulation of exit from mitosis"/>
    <property type="evidence" value="ECO:0007669"/>
    <property type="project" value="TreeGrafter"/>
</dbReference>
<dbReference type="Pfam" id="PF10332">
    <property type="entry name" value="DUF2418"/>
    <property type="match status" value="1"/>
</dbReference>
<dbReference type="OrthoDB" id="3363151at2759"/>
<evidence type="ECO:0000313" key="7">
    <source>
        <dbReference type="EMBL" id="KAJ2678617.1"/>
    </source>
</evidence>
<protein>
    <recommendedName>
        <fullName evidence="9">Nuclear rim protein 1</fullName>
    </recommendedName>
</protein>
<evidence type="ECO:0000256" key="2">
    <source>
        <dbReference type="ARBA" id="ARBA00022692"/>
    </source>
</evidence>
<dbReference type="PANTHER" id="PTHR28293">
    <property type="entry name" value="NUCLEAR RIM PROTEIN 1"/>
    <property type="match status" value="1"/>
</dbReference>
<evidence type="ECO:0008006" key="9">
    <source>
        <dbReference type="Google" id="ProtNLM"/>
    </source>
</evidence>
<keyword evidence="2 6" id="KW-0812">Transmembrane</keyword>
<name>A0A9W8G9G5_9FUNG</name>
<keyword evidence="4 6" id="KW-0472">Membrane</keyword>
<feature type="transmembrane region" description="Helical" evidence="6">
    <location>
        <begin position="106"/>
        <end position="130"/>
    </location>
</feature>
<comment type="subcellular location">
    <subcellularLocation>
        <location evidence="1">Endomembrane system</location>
        <topology evidence="1">Multi-pass membrane protein</topology>
    </subcellularLocation>
</comment>
<keyword evidence="3 6" id="KW-1133">Transmembrane helix</keyword>
<dbReference type="PANTHER" id="PTHR28293:SF1">
    <property type="entry name" value="NUCLEAR RIM PROTEIN 1"/>
    <property type="match status" value="1"/>
</dbReference>
<proteinExistence type="predicted"/>
<dbReference type="AlphaFoldDB" id="A0A9W8G9G5"/>
<accession>A0A9W8G9G5</accession>
<evidence type="ECO:0000313" key="8">
    <source>
        <dbReference type="Proteomes" id="UP001151518"/>
    </source>
</evidence>
<sequence length="416" mass="48194">MAILRRQRATFWEYLREAPRDWFLSLAEDYELIDWNKISEATSWPCALALNALFVLVSAARQFSARGSDLDAIVDADRRYRGDKIGHSGDWNDTNGSRYGTDQESIWTSFLLFLQSLLLLVSIGNAWLLYSARRTYQLRPKDSTSIPSTPNCRRVALGTRRPQWARSLWGRLVWMLWKWVARVDDQIQGEVWELSLWTPSTFSRNLFCWYSPVQLLVMSFMDGSNWYYILPLAAAVAVQCSFVVREYSVLVKDKQILFGEVYNEYNDKFVHPRVFPSTRDVGTSTMEDWSLARKASIMFGIGGHRGPMDRNSRRLSPPIRRHTANVAAREIYPREYLPHDLYTSRGVAPQTKHASGANGYRGARRTPDLAGVEDRDYENDPLNRFTRAPVGTNKIRDRSIRRKYYNDMVEKAKRSM</sequence>
<evidence type="ECO:0000256" key="5">
    <source>
        <dbReference type="SAM" id="MobiDB-lite"/>
    </source>
</evidence>
<gene>
    <name evidence="7" type="ORF">GGI25_002205</name>
</gene>
<evidence type="ECO:0000256" key="6">
    <source>
        <dbReference type="SAM" id="Phobius"/>
    </source>
</evidence>
<dbReference type="Proteomes" id="UP001151518">
    <property type="component" value="Unassembled WGS sequence"/>
</dbReference>
<organism evidence="7 8">
    <name type="scientific">Coemansia spiralis</name>
    <dbReference type="NCBI Taxonomy" id="417178"/>
    <lineage>
        <taxon>Eukaryota</taxon>
        <taxon>Fungi</taxon>
        <taxon>Fungi incertae sedis</taxon>
        <taxon>Zoopagomycota</taxon>
        <taxon>Kickxellomycotina</taxon>
        <taxon>Kickxellomycetes</taxon>
        <taxon>Kickxellales</taxon>
        <taxon>Kickxellaceae</taxon>
        <taxon>Coemansia</taxon>
    </lineage>
</organism>
<feature type="region of interest" description="Disordered" evidence="5">
    <location>
        <begin position="349"/>
        <end position="377"/>
    </location>
</feature>
<dbReference type="GO" id="GO:0012505">
    <property type="term" value="C:endomembrane system"/>
    <property type="evidence" value="ECO:0007669"/>
    <property type="project" value="UniProtKB-SubCell"/>
</dbReference>
<comment type="caution">
    <text evidence="7">The sequence shown here is derived from an EMBL/GenBank/DDBJ whole genome shotgun (WGS) entry which is preliminary data.</text>
</comment>
<evidence type="ECO:0000256" key="1">
    <source>
        <dbReference type="ARBA" id="ARBA00004127"/>
    </source>
</evidence>